<protein>
    <recommendedName>
        <fullName evidence="3">DUF1015 domain-containing protein</fullName>
    </recommendedName>
</protein>
<dbReference type="PANTHER" id="PTHR36454">
    <property type="entry name" value="LMO2823 PROTEIN"/>
    <property type="match status" value="1"/>
</dbReference>
<dbReference type="PANTHER" id="PTHR36454:SF1">
    <property type="entry name" value="DUF1015 DOMAIN-CONTAINING PROTEIN"/>
    <property type="match status" value="1"/>
</dbReference>
<reference evidence="1 2" key="1">
    <citation type="journal article" date="2014" name="PLoS ONE">
        <title>Rumen cellulosomics: divergent fiber-degrading strategies revealed by comparative genome-wide analysis of six ruminococcal strains.</title>
        <authorList>
            <person name="Dassa B."/>
            <person name="Borovok I."/>
            <person name="Ruimy-Israeli V."/>
            <person name="Lamed R."/>
            <person name="Flint H.J."/>
            <person name="Duncan S.H."/>
            <person name="Henrissat B."/>
            <person name="Coutinho P."/>
            <person name="Morrison M."/>
            <person name="Mosoni P."/>
            <person name="Yeoman C.J."/>
            <person name="White B.A."/>
            <person name="Bayer E.A."/>
        </authorList>
    </citation>
    <scope>NUCLEOTIDE SEQUENCE [LARGE SCALE GENOMIC DNA]</scope>
    <source>
        <strain evidence="1 2">007c</strain>
    </source>
</reference>
<sequence>MNSTAFHSADILIPKDCDMHKWSVIACDQYTSEPEYWDEVSTTVGSAPSTLNLILPELYLEQEGVAERIDNIHTAMDKCLADGIFTEYKDAMVYVERIQSNGILRQGIVGAIDLEKYDFSKGSTSEVRATEATVIERIPPRIKVRQGAPLELPHIMILIDDPDNTVIEPLAKNVSDDSKLYDFELMQNGGSIKGWLVDKNAQETIDKALCALADPDTFCKKYGLNDTPVLLYAMGDGNHSLATAKEFYEQLKKANPGKDLSNHPARYALAEIVNLHSDALKFEAIHRLVYDVDCDKLISELTDALELSGTKVSDQYVICSCKGTEKKLYINKKSSNLSVGSLQNFLDSYIKENGGKIDYIHGADTVKSLADKHNGIAFILPDMDKSQLFPTVIKDGALPRKTFSMGHAEDKRFYIEARRITE</sequence>
<accession>W7UYR2</accession>
<dbReference type="eggNOG" id="COG4198">
    <property type="taxonomic scope" value="Bacteria"/>
</dbReference>
<keyword evidence="2" id="KW-1185">Reference proteome</keyword>
<gene>
    <name evidence="1" type="ORF">RF007C_08810</name>
</gene>
<dbReference type="EMBL" id="ATAX01000023">
    <property type="protein sequence ID" value="EWM53805.1"/>
    <property type="molecule type" value="Genomic_DNA"/>
</dbReference>
<evidence type="ECO:0000313" key="2">
    <source>
        <dbReference type="Proteomes" id="UP000019365"/>
    </source>
</evidence>
<dbReference type="Pfam" id="PF06245">
    <property type="entry name" value="DUF1015"/>
    <property type="match status" value="1"/>
</dbReference>
<evidence type="ECO:0008006" key="3">
    <source>
        <dbReference type="Google" id="ProtNLM"/>
    </source>
</evidence>
<proteinExistence type="predicted"/>
<comment type="caution">
    <text evidence="1">The sequence shown here is derived from an EMBL/GenBank/DDBJ whole genome shotgun (WGS) entry which is preliminary data.</text>
</comment>
<dbReference type="PATRIC" id="fig|1341157.4.peg.1444"/>
<dbReference type="OrthoDB" id="6396832at2"/>
<dbReference type="RefSeq" id="WP_037298675.1">
    <property type="nucleotide sequence ID" value="NZ_ATAX01000023.1"/>
</dbReference>
<dbReference type="AlphaFoldDB" id="W7UYR2"/>
<dbReference type="InterPro" id="IPR008323">
    <property type="entry name" value="UCP033563"/>
</dbReference>
<name>W7UYR2_RUMFL</name>
<evidence type="ECO:0000313" key="1">
    <source>
        <dbReference type="EMBL" id="EWM53805.1"/>
    </source>
</evidence>
<organism evidence="1 2">
    <name type="scientific">Ruminococcus flavefaciens 007c</name>
    <dbReference type="NCBI Taxonomy" id="1341157"/>
    <lineage>
        <taxon>Bacteria</taxon>
        <taxon>Bacillati</taxon>
        <taxon>Bacillota</taxon>
        <taxon>Clostridia</taxon>
        <taxon>Eubacteriales</taxon>
        <taxon>Oscillospiraceae</taxon>
        <taxon>Ruminococcus</taxon>
    </lineage>
</organism>
<dbReference type="Proteomes" id="UP000019365">
    <property type="component" value="Unassembled WGS sequence"/>
</dbReference>